<protein>
    <submittedName>
        <fullName evidence="1">Uncharacterized protein</fullName>
    </submittedName>
</protein>
<evidence type="ECO:0000313" key="2">
    <source>
        <dbReference type="Proteomes" id="UP000032748"/>
    </source>
</evidence>
<dbReference type="EMBL" id="CP011110">
    <property type="protein sequence ID" value="AKA27379.1"/>
    <property type="molecule type" value="Genomic_DNA"/>
</dbReference>
<sequence length="56" mass="6210">MCGDGRGTWRGYGHKSLPRKARPVARASIRNSRWSRVGSLSCGAPIGRQVRRETTL</sequence>
<reference evidence="1 2" key="1">
    <citation type="journal article" date="2015" name="Mol. Plant Microbe Interact.">
        <title>Comparative Genomic Analysis of Pseudomonas chlororaphis PCL1606 Reveals New Insight into Antifungal Compounds Involved in Biocontrol.</title>
        <authorList>
            <person name="Calderon C.E."/>
            <person name="Ramos C."/>
            <person name="de Vicente A."/>
            <person name="Cazorla F.M."/>
        </authorList>
    </citation>
    <scope>NUCLEOTIDE SEQUENCE [LARGE SCALE GENOMIC DNA]</scope>
    <source>
        <strain evidence="1 2">PCL1606</strain>
    </source>
</reference>
<dbReference type="KEGG" id="pcz:PCL1606_59330"/>
<evidence type="ECO:0000313" key="1">
    <source>
        <dbReference type="EMBL" id="AKA27379.1"/>
    </source>
</evidence>
<gene>
    <name evidence="1" type="ORF">PCL1606_59330</name>
</gene>
<dbReference type="Proteomes" id="UP000032748">
    <property type="component" value="Chromosome"/>
</dbReference>
<organism evidence="1 2">
    <name type="scientific">Pseudomonas chlororaphis</name>
    <dbReference type="NCBI Taxonomy" id="587753"/>
    <lineage>
        <taxon>Bacteria</taxon>
        <taxon>Pseudomonadati</taxon>
        <taxon>Pseudomonadota</taxon>
        <taxon>Gammaproteobacteria</taxon>
        <taxon>Pseudomonadales</taxon>
        <taxon>Pseudomonadaceae</taxon>
        <taxon>Pseudomonas</taxon>
    </lineage>
</organism>
<proteinExistence type="predicted"/>
<accession>A0A0D5Y8K4</accession>
<dbReference type="AlphaFoldDB" id="A0A0D5Y8K4"/>
<name>A0A0D5Y8K4_9PSED</name>